<reference evidence="3 4" key="1">
    <citation type="submission" date="2018-08" db="EMBL/GenBank/DDBJ databases">
        <authorList>
            <person name="Laetsch R D."/>
            <person name="Stevens L."/>
            <person name="Kumar S."/>
            <person name="Blaxter L. M."/>
        </authorList>
    </citation>
    <scope>NUCLEOTIDE SEQUENCE [LARGE SCALE GENOMIC DNA]</scope>
</reference>
<protein>
    <submittedName>
        <fullName evidence="3">Uncharacterized protein</fullName>
    </submittedName>
</protein>
<evidence type="ECO:0000256" key="1">
    <source>
        <dbReference type="SAM" id="Coils"/>
    </source>
</evidence>
<proteinExistence type="predicted"/>
<evidence type="ECO:0000256" key="2">
    <source>
        <dbReference type="SAM" id="MobiDB-lite"/>
    </source>
</evidence>
<keyword evidence="1" id="KW-0175">Coiled coil</keyword>
<feature type="compositionally biased region" description="Polar residues" evidence="2">
    <location>
        <begin position="464"/>
        <end position="474"/>
    </location>
</feature>
<feature type="compositionally biased region" description="Polar residues" evidence="2">
    <location>
        <begin position="519"/>
        <end position="540"/>
    </location>
</feature>
<feature type="region of interest" description="Disordered" evidence="2">
    <location>
        <begin position="372"/>
        <end position="401"/>
    </location>
</feature>
<dbReference type="Proteomes" id="UP000276991">
    <property type="component" value="Unassembled WGS sequence"/>
</dbReference>
<dbReference type="AlphaFoldDB" id="A0A498SKG7"/>
<feature type="region of interest" description="Disordered" evidence="2">
    <location>
        <begin position="444"/>
        <end position="507"/>
    </location>
</feature>
<feature type="coiled-coil region" evidence="1">
    <location>
        <begin position="132"/>
        <end position="166"/>
    </location>
</feature>
<dbReference type="EMBL" id="UPTC01001652">
    <property type="protein sequence ID" value="VBB32317.1"/>
    <property type="molecule type" value="Genomic_DNA"/>
</dbReference>
<feature type="compositionally biased region" description="Low complexity" evidence="2">
    <location>
        <begin position="482"/>
        <end position="493"/>
    </location>
</feature>
<name>A0A498SKG7_ACAVI</name>
<keyword evidence="4" id="KW-1185">Reference proteome</keyword>
<feature type="compositionally biased region" description="Polar residues" evidence="2">
    <location>
        <begin position="380"/>
        <end position="392"/>
    </location>
</feature>
<feature type="compositionally biased region" description="Polar residues" evidence="2">
    <location>
        <begin position="445"/>
        <end position="456"/>
    </location>
</feature>
<organism evidence="3 4">
    <name type="scientific">Acanthocheilonema viteae</name>
    <name type="common">Filarial nematode worm</name>
    <name type="synonym">Dipetalonema viteae</name>
    <dbReference type="NCBI Taxonomy" id="6277"/>
    <lineage>
        <taxon>Eukaryota</taxon>
        <taxon>Metazoa</taxon>
        <taxon>Ecdysozoa</taxon>
        <taxon>Nematoda</taxon>
        <taxon>Chromadorea</taxon>
        <taxon>Rhabditida</taxon>
        <taxon>Spirurina</taxon>
        <taxon>Spiruromorpha</taxon>
        <taxon>Filarioidea</taxon>
        <taxon>Onchocercidae</taxon>
        <taxon>Acanthocheilonema</taxon>
    </lineage>
</organism>
<dbReference type="OrthoDB" id="5872089at2759"/>
<evidence type="ECO:0000313" key="3">
    <source>
        <dbReference type="EMBL" id="VBB32317.1"/>
    </source>
</evidence>
<feature type="region of interest" description="Disordered" evidence="2">
    <location>
        <begin position="519"/>
        <end position="558"/>
    </location>
</feature>
<evidence type="ECO:0000313" key="4">
    <source>
        <dbReference type="Proteomes" id="UP000276991"/>
    </source>
</evidence>
<accession>A0A498SKG7</accession>
<sequence>MIRTLKEEIINELSIWQETNAENCQLKIDIHHFQQRLKELDVLCSNCETLNAEIKCRKKRYSEQLTKISKLISEQNFEAANWAIILDEMVFVNRELFDTLLSTAIAERQALQIEVVDEEKYRIIAEKLVLKRIELRQELHSQMNSYESLRAQIKQTEIHLMNLQKAVDVYDAEYWQLDDTKHDLQSQIFKLQQLLRHSQRHRHFNSSRKSSPSNDDNSDKDDNAEYKSDKCLTIKSESNETISCRKKSKKMNYDIASAKGEGQMVSKTIPEIKSANVTDKRKDFKKSAIEVAGQSKVDGKFGHEKLQSSKREIKIANKTTSLDILSDFTWNEHENDSMHDQSISTSSPISTDKSHFLVQNRKLPLYEKRINQQYKEDSDGSSSTESFKTTPSEIMMSKTETKKGTECFEPIKLIEIAAVSPSFAKDMKHQRSPIDSEPKEMIANEVNSNQESTTDLRSSDEENGISSSKLSSFPVSDGEGTDLISESISLSDPSSEKTDSVSTVESDIKDHERKLFSFLNNSSEHQTEIQPPQNISGSEISTDKESDLRRSGSLSPQNGNIELWEEISERTFFRNIANRF</sequence>
<feature type="compositionally biased region" description="Basic and acidic residues" evidence="2">
    <location>
        <begin position="541"/>
        <end position="550"/>
    </location>
</feature>
<feature type="region of interest" description="Disordered" evidence="2">
    <location>
        <begin position="200"/>
        <end position="224"/>
    </location>
</feature>
<gene>
    <name evidence="3" type="ORF">NAV_LOCUS7108</name>
</gene>